<evidence type="ECO:0000313" key="2">
    <source>
        <dbReference type="Proteomes" id="UP001454036"/>
    </source>
</evidence>
<reference evidence="1 2" key="1">
    <citation type="submission" date="2024-01" db="EMBL/GenBank/DDBJ databases">
        <title>The complete chloroplast genome sequence of Lithospermum erythrorhizon: insights into the phylogenetic relationship among Boraginaceae species and the maternal lineages of purple gromwells.</title>
        <authorList>
            <person name="Okada T."/>
            <person name="Watanabe K."/>
        </authorList>
    </citation>
    <scope>NUCLEOTIDE SEQUENCE [LARGE SCALE GENOMIC DNA]</scope>
</reference>
<sequence>MTSEKSFLLNCCLNCYVSLHLFNIYSSPSHKITGFCSYPYKLYALASPISEKEHEQIWHVMLHEALESAQFLIDVFYGFFLGQLPIKIRELKQSVSRIYIYAACCNQEASTFRDCLNSSHSSTEPIESYLLKLLNTLGTHYSGAWSDNELTILRQLAFMEAVLLSPQSGNTLSRMSDESEAPIYLWDDIEAAIFIALDAMIGLASSWTYPEEPVNTAVRFISLAIYNLVRIRGKKVEKGSKSEETVEPFWHRILGCRVPPKLSWIDEIGVEFWDCILNSMLNILQQSSTLLVQWKDQNKILLKQLRFLKYFLACPPKEFTRKEKWNDLSTTIKVMISRLATSLFISCYFDKFSEMADNNMRETISLVNLFEREAFSHRPRTDDEFGSLDYLLEKIEFLSNHSMIDSFPVLKKLHFEKALEDLTYLNASINRISEGKKEYEKLIDICRQIENVTCAMGYIVHLLLDGSSPSSHLTSWFSDLEEETKRIKEKVNVISKKNTISIQDHNAARSFNDKASLMNDHVIDEETIGFKDDEIKVLEQVVRGSEEVEIVITRSVLTL</sequence>
<protein>
    <submittedName>
        <fullName evidence="1">Uncharacterized protein</fullName>
    </submittedName>
</protein>
<dbReference type="EMBL" id="BAABME010010412">
    <property type="protein sequence ID" value="GAA0178402.1"/>
    <property type="molecule type" value="Genomic_DNA"/>
</dbReference>
<accession>A0AAV3RKV7</accession>
<organism evidence="1 2">
    <name type="scientific">Lithospermum erythrorhizon</name>
    <name type="common">Purple gromwell</name>
    <name type="synonym">Lithospermum officinale var. erythrorhizon</name>
    <dbReference type="NCBI Taxonomy" id="34254"/>
    <lineage>
        <taxon>Eukaryota</taxon>
        <taxon>Viridiplantae</taxon>
        <taxon>Streptophyta</taxon>
        <taxon>Embryophyta</taxon>
        <taxon>Tracheophyta</taxon>
        <taxon>Spermatophyta</taxon>
        <taxon>Magnoliopsida</taxon>
        <taxon>eudicotyledons</taxon>
        <taxon>Gunneridae</taxon>
        <taxon>Pentapetalae</taxon>
        <taxon>asterids</taxon>
        <taxon>lamiids</taxon>
        <taxon>Boraginales</taxon>
        <taxon>Boraginaceae</taxon>
        <taxon>Boraginoideae</taxon>
        <taxon>Lithospermeae</taxon>
        <taxon>Lithospermum</taxon>
    </lineage>
</organism>
<keyword evidence="2" id="KW-1185">Reference proteome</keyword>
<dbReference type="Proteomes" id="UP001454036">
    <property type="component" value="Unassembled WGS sequence"/>
</dbReference>
<evidence type="ECO:0000313" key="1">
    <source>
        <dbReference type="EMBL" id="GAA0178402.1"/>
    </source>
</evidence>
<proteinExistence type="predicted"/>
<comment type="caution">
    <text evidence="1">The sequence shown here is derived from an EMBL/GenBank/DDBJ whole genome shotgun (WGS) entry which is preliminary data.</text>
</comment>
<name>A0AAV3RKV7_LITER</name>
<gene>
    <name evidence="1" type="ORF">LIER_29827</name>
</gene>
<dbReference type="AlphaFoldDB" id="A0AAV3RKV7"/>